<dbReference type="GeneID" id="9753441"/>
<dbReference type="KEGG" id="vdi:Vdis_2481"/>
<dbReference type="STRING" id="572478.Vdis_2481"/>
<name>E1QRN2_VULDI</name>
<evidence type="ECO:0000313" key="2">
    <source>
        <dbReference type="Proteomes" id="UP000006681"/>
    </source>
</evidence>
<accession>E1QRN2</accession>
<reference evidence="1 2" key="1">
    <citation type="journal article" date="2010" name="Stand. Genomic Sci.">
        <title>Complete genome sequence of Vulcanisaeta distributa type strain (IC-017).</title>
        <authorList>
            <person name="Mavromatis K."/>
            <person name="Sikorski J."/>
            <person name="Pabst E."/>
            <person name="Teshima H."/>
            <person name="Lapidus A."/>
            <person name="Lucas S."/>
            <person name="Nolan M."/>
            <person name="Glavina Del Rio T."/>
            <person name="Cheng J.F."/>
            <person name="Bruce D."/>
            <person name="Goodwin L."/>
            <person name="Pitluck S."/>
            <person name="Liolios K."/>
            <person name="Ivanova N."/>
            <person name="Mikhailova N."/>
            <person name="Pati A."/>
            <person name="Chen A."/>
            <person name="Palaniappan K."/>
            <person name="Land M."/>
            <person name="Hauser L."/>
            <person name="Chang Y.J."/>
            <person name="Jeffries C.D."/>
            <person name="Rohde M."/>
            <person name="Spring S."/>
            <person name="Goker M."/>
            <person name="Wirth R."/>
            <person name="Woyke T."/>
            <person name="Bristow J."/>
            <person name="Eisen J.A."/>
            <person name="Markowitz V."/>
            <person name="Hugenholtz P."/>
            <person name="Klenk H.P."/>
            <person name="Kyrpides N.C."/>
        </authorList>
    </citation>
    <scope>NUCLEOTIDE SEQUENCE [LARGE SCALE GENOMIC DNA]</scope>
    <source>
        <strain evidence="2">DSM 14429 / JCM 11212 / NBRC 100878 / IC-017</strain>
    </source>
</reference>
<protein>
    <submittedName>
        <fullName evidence="1">Uncharacterized protein</fullName>
    </submittedName>
</protein>
<dbReference type="EMBL" id="CP002100">
    <property type="protein sequence ID" value="ADN51846.1"/>
    <property type="molecule type" value="Genomic_DNA"/>
</dbReference>
<gene>
    <name evidence="1" type="ordered locus">Vdis_2481</name>
</gene>
<dbReference type="HOGENOM" id="CLU_2230528_0_0_2"/>
<dbReference type="OrthoDB" id="376645at2157"/>
<keyword evidence="2" id="KW-1185">Reference proteome</keyword>
<organism evidence="1 2">
    <name type="scientific">Vulcanisaeta distributa (strain DSM 14429 / JCM 11212 / NBRC 100878 / IC-017)</name>
    <dbReference type="NCBI Taxonomy" id="572478"/>
    <lineage>
        <taxon>Archaea</taxon>
        <taxon>Thermoproteota</taxon>
        <taxon>Thermoprotei</taxon>
        <taxon>Thermoproteales</taxon>
        <taxon>Thermoproteaceae</taxon>
        <taxon>Vulcanisaeta</taxon>
    </lineage>
</organism>
<evidence type="ECO:0000313" key="1">
    <source>
        <dbReference type="EMBL" id="ADN51846.1"/>
    </source>
</evidence>
<sequence length="105" mass="12386">MELIYYTFDEDEANIVYNELKSVLEDIVDGEPCRIRQYGKRYEVVITWATLKALVVRNCDIRIQIIQVLRRRHENVKSNEQKWKIAHALNEIMKIAPIGNCPQIV</sequence>
<proteinExistence type="predicted"/>
<dbReference type="AlphaFoldDB" id="E1QRN2"/>
<reference evidence="2" key="2">
    <citation type="journal article" date="2010" name="Stand. Genomic Sci.">
        <title>Complete genome sequence of Vulcanisaeta distributa type strain (IC-017T).</title>
        <authorList>
            <person name="Mavromatis K."/>
            <person name="Sikorski J."/>
            <person name="Pabst E."/>
            <person name="Teshima H."/>
            <person name="Lapidus A."/>
            <person name="Lucas S."/>
            <person name="Nolan M."/>
            <person name="Glavina Del Rio T."/>
            <person name="Cheng J."/>
            <person name="Bruce D."/>
            <person name="Goodwin L."/>
            <person name="Pitluck S."/>
            <person name="Liolios K."/>
            <person name="Ivanova N."/>
            <person name="Mikhailova N."/>
            <person name="Pati A."/>
            <person name="Chen A."/>
            <person name="Palaniappan K."/>
            <person name="Land M."/>
            <person name="Hauser L."/>
            <person name="Chang Y."/>
            <person name="Jeffries C."/>
            <person name="Rohde M."/>
            <person name="Spring S."/>
            <person name="Goker M."/>
            <person name="Wirth R."/>
            <person name="Woyke T."/>
            <person name="Bristow J."/>
            <person name="Eisen J."/>
            <person name="Markowitz V."/>
            <person name="Hugenholtz P."/>
            <person name="Klenk H."/>
            <person name="Kyrpides N."/>
        </authorList>
    </citation>
    <scope>NUCLEOTIDE SEQUENCE [LARGE SCALE GENOMIC DNA]</scope>
    <source>
        <strain evidence="2">DSM 14429 / JCM 11212 / NBRC 100878 / IC-017</strain>
    </source>
</reference>
<dbReference type="Proteomes" id="UP000006681">
    <property type="component" value="Chromosome"/>
</dbReference>
<dbReference type="RefSeq" id="WP_013337571.1">
    <property type="nucleotide sequence ID" value="NC_014537.1"/>
</dbReference>